<accession>K3Y4G0</accession>
<proteinExistence type="predicted"/>
<sequence>MHPWMLKVLISNHTGKRSTSKLVLVAIYVCISCIEKHHAHITVSTPCSNFSCTMFLIDSYN</sequence>
<dbReference type="Gramene" id="KQL11172">
    <property type="protein sequence ID" value="KQL11172"/>
    <property type="gene ID" value="SETIT_009098mg"/>
</dbReference>
<dbReference type="EnsemblPlants" id="KQL11172">
    <property type="protein sequence ID" value="KQL11172"/>
    <property type="gene ID" value="SETIT_009098mg"/>
</dbReference>
<dbReference type="HOGENOM" id="CLU_2927020_0_0_1"/>
<reference evidence="2" key="1">
    <citation type="journal article" date="2012" name="Nat. Biotechnol.">
        <title>Reference genome sequence of the model plant Setaria.</title>
        <authorList>
            <person name="Bennetzen J.L."/>
            <person name="Schmutz J."/>
            <person name="Wang H."/>
            <person name="Percifield R."/>
            <person name="Hawkins J."/>
            <person name="Pontaroli A.C."/>
            <person name="Estep M."/>
            <person name="Feng L."/>
            <person name="Vaughn J.N."/>
            <person name="Grimwood J."/>
            <person name="Jenkins J."/>
            <person name="Barry K."/>
            <person name="Lindquist E."/>
            <person name="Hellsten U."/>
            <person name="Deshpande S."/>
            <person name="Wang X."/>
            <person name="Wu X."/>
            <person name="Mitros T."/>
            <person name="Triplett J."/>
            <person name="Yang X."/>
            <person name="Ye C.Y."/>
            <person name="Mauro-Herrera M."/>
            <person name="Wang L."/>
            <person name="Li P."/>
            <person name="Sharma M."/>
            <person name="Sharma R."/>
            <person name="Ronald P.C."/>
            <person name="Panaud O."/>
            <person name="Kellogg E.A."/>
            <person name="Brutnell T.P."/>
            <person name="Doust A.N."/>
            <person name="Tuskan G.A."/>
            <person name="Rokhsar D."/>
            <person name="Devos K.M."/>
        </authorList>
    </citation>
    <scope>NUCLEOTIDE SEQUENCE [LARGE SCALE GENOMIC DNA]</scope>
    <source>
        <strain evidence="2">cv. Yugu1</strain>
    </source>
</reference>
<dbReference type="EMBL" id="AGNK02002582">
    <property type="status" value="NOT_ANNOTATED_CDS"/>
    <property type="molecule type" value="Genomic_DNA"/>
</dbReference>
<name>K3Y4G0_SETIT</name>
<organism evidence="1 2">
    <name type="scientific">Setaria italica</name>
    <name type="common">Foxtail millet</name>
    <name type="synonym">Panicum italicum</name>
    <dbReference type="NCBI Taxonomy" id="4555"/>
    <lineage>
        <taxon>Eukaryota</taxon>
        <taxon>Viridiplantae</taxon>
        <taxon>Streptophyta</taxon>
        <taxon>Embryophyta</taxon>
        <taxon>Tracheophyta</taxon>
        <taxon>Spermatophyta</taxon>
        <taxon>Magnoliopsida</taxon>
        <taxon>Liliopsida</taxon>
        <taxon>Poales</taxon>
        <taxon>Poaceae</taxon>
        <taxon>PACMAD clade</taxon>
        <taxon>Panicoideae</taxon>
        <taxon>Panicodae</taxon>
        <taxon>Paniceae</taxon>
        <taxon>Cenchrinae</taxon>
        <taxon>Setaria</taxon>
    </lineage>
</organism>
<protein>
    <submittedName>
        <fullName evidence="1">Uncharacterized protein</fullName>
    </submittedName>
</protein>
<dbReference type="AlphaFoldDB" id="K3Y4G0"/>
<keyword evidence="2" id="KW-1185">Reference proteome</keyword>
<evidence type="ECO:0000313" key="1">
    <source>
        <dbReference type="EnsemblPlants" id="KQL11172"/>
    </source>
</evidence>
<dbReference type="Proteomes" id="UP000004995">
    <property type="component" value="Unassembled WGS sequence"/>
</dbReference>
<reference evidence="1" key="2">
    <citation type="submission" date="2018-08" db="UniProtKB">
        <authorList>
            <consortium name="EnsemblPlants"/>
        </authorList>
    </citation>
    <scope>IDENTIFICATION</scope>
    <source>
        <strain evidence="1">Yugu1</strain>
    </source>
</reference>
<evidence type="ECO:0000313" key="2">
    <source>
        <dbReference type="Proteomes" id="UP000004995"/>
    </source>
</evidence>
<dbReference type="InParanoid" id="K3Y4G0"/>